<feature type="compositionally biased region" description="Basic and acidic residues" evidence="1">
    <location>
        <begin position="1"/>
        <end position="10"/>
    </location>
</feature>
<organism evidence="3 4">
    <name type="scientific">Caenorhabditis nigoni</name>
    <dbReference type="NCBI Taxonomy" id="1611254"/>
    <lineage>
        <taxon>Eukaryota</taxon>
        <taxon>Metazoa</taxon>
        <taxon>Ecdysozoa</taxon>
        <taxon>Nematoda</taxon>
        <taxon>Chromadorea</taxon>
        <taxon>Rhabditida</taxon>
        <taxon>Rhabditina</taxon>
        <taxon>Rhabditomorpha</taxon>
        <taxon>Rhabditoidea</taxon>
        <taxon>Rhabditidae</taxon>
        <taxon>Peloderinae</taxon>
        <taxon>Caenorhabditis</taxon>
    </lineage>
</organism>
<keyword evidence="2" id="KW-0472">Membrane</keyword>
<evidence type="ECO:0000313" key="4">
    <source>
        <dbReference type="Proteomes" id="UP000230233"/>
    </source>
</evidence>
<feature type="transmembrane region" description="Helical" evidence="2">
    <location>
        <begin position="44"/>
        <end position="68"/>
    </location>
</feature>
<protein>
    <submittedName>
        <fullName evidence="3">Uncharacterized protein</fullName>
    </submittedName>
</protein>
<evidence type="ECO:0000256" key="2">
    <source>
        <dbReference type="SAM" id="Phobius"/>
    </source>
</evidence>
<dbReference type="AlphaFoldDB" id="A0A2G5T250"/>
<proteinExistence type="predicted"/>
<sequence>MRILGDKELDSSSSEHASDIDDISDSELDDSFHQVTTDVTACRWAYCILISYIAIAISLLAMFLIWFFSNTKTDTSSGSGTQ</sequence>
<evidence type="ECO:0000256" key="1">
    <source>
        <dbReference type="SAM" id="MobiDB-lite"/>
    </source>
</evidence>
<keyword evidence="2" id="KW-0812">Transmembrane</keyword>
<comment type="caution">
    <text evidence="3">The sequence shown here is derived from an EMBL/GenBank/DDBJ whole genome shotgun (WGS) entry which is preliminary data.</text>
</comment>
<name>A0A2G5T250_9PELO</name>
<keyword evidence="4" id="KW-1185">Reference proteome</keyword>
<gene>
    <name evidence="3" type="primary">Cnig_chr_X.g26115</name>
    <name evidence="3" type="ORF">B9Z55_026115</name>
</gene>
<dbReference type="EMBL" id="PDUG01000006">
    <property type="protein sequence ID" value="PIC21181.1"/>
    <property type="molecule type" value="Genomic_DNA"/>
</dbReference>
<reference evidence="4" key="1">
    <citation type="submission" date="2017-10" db="EMBL/GenBank/DDBJ databases">
        <title>Rapid genome shrinkage in a self-fertile nematode reveals novel sperm competition proteins.</title>
        <authorList>
            <person name="Yin D."/>
            <person name="Schwarz E.M."/>
            <person name="Thomas C.G."/>
            <person name="Felde R.L."/>
            <person name="Korf I.F."/>
            <person name="Cutter A.D."/>
            <person name="Schartner C.M."/>
            <person name="Ralston E.J."/>
            <person name="Meyer B.J."/>
            <person name="Haag E.S."/>
        </authorList>
    </citation>
    <scope>NUCLEOTIDE SEQUENCE [LARGE SCALE GENOMIC DNA]</scope>
    <source>
        <strain evidence="4">JU1422</strain>
    </source>
</reference>
<evidence type="ECO:0000313" key="3">
    <source>
        <dbReference type="EMBL" id="PIC21181.1"/>
    </source>
</evidence>
<dbReference type="Proteomes" id="UP000230233">
    <property type="component" value="Chromosome X"/>
</dbReference>
<keyword evidence="2" id="KW-1133">Transmembrane helix</keyword>
<feature type="region of interest" description="Disordered" evidence="1">
    <location>
        <begin position="1"/>
        <end position="25"/>
    </location>
</feature>
<accession>A0A2G5T250</accession>